<organism evidence="2 3">
    <name type="scientific">Caldimonas mangrovi</name>
    <dbReference type="NCBI Taxonomy" id="2944811"/>
    <lineage>
        <taxon>Bacteria</taxon>
        <taxon>Pseudomonadati</taxon>
        <taxon>Pseudomonadota</taxon>
        <taxon>Betaproteobacteria</taxon>
        <taxon>Burkholderiales</taxon>
        <taxon>Sphaerotilaceae</taxon>
        <taxon>Caldimonas</taxon>
    </lineage>
</organism>
<feature type="compositionally biased region" description="Basic and acidic residues" evidence="1">
    <location>
        <begin position="27"/>
        <end position="36"/>
    </location>
</feature>
<dbReference type="Proteomes" id="UP001165541">
    <property type="component" value="Unassembled WGS sequence"/>
</dbReference>
<feature type="compositionally biased region" description="Low complexity" evidence="1">
    <location>
        <begin position="1"/>
        <end position="25"/>
    </location>
</feature>
<protein>
    <recommendedName>
        <fullName evidence="4">DUF4136 domain-containing protein</fullName>
    </recommendedName>
</protein>
<dbReference type="EMBL" id="JAMKFE010000019">
    <property type="protein sequence ID" value="MCM5682460.1"/>
    <property type="molecule type" value="Genomic_DNA"/>
</dbReference>
<evidence type="ECO:0000256" key="1">
    <source>
        <dbReference type="SAM" id="MobiDB-lite"/>
    </source>
</evidence>
<sequence>MKAISSGGLRASSSPSAPEPTAAASKADGEHLMDPAHDADAGWRARRAGVLALWLAMAPVAGWCGERQGEQVNAQATAGLTHARLDRVKRLILQAGARCTYSSKYNHNPCLQIAGFHLYLNPDPGPDGHPQWNLDSDPAIGDFHTLVVRRRSGEDGWGSVQFMPGRDLVVSSFGEPSAEAAARARGLLEAAVAAVLNAATEPGEAPAPNVEP</sequence>
<feature type="region of interest" description="Disordered" evidence="1">
    <location>
        <begin position="1"/>
        <end position="36"/>
    </location>
</feature>
<evidence type="ECO:0000313" key="2">
    <source>
        <dbReference type="EMBL" id="MCM5682460.1"/>
    </source>
</evidence>
<accession>A0ABT0YUM9</accession>
<reference evidence="2" key="1">
    <citation type="submission" date="2022-05" db="EMBL/GenBank/DDBJ databases">
        <title>Schlegelella sp. nov., isolated from mangrove soil.</title>
        <authorList>
            <person name="Liu Y."/>
            <person name="Ge X."/>
            <person name="Liu W."/>
        </authorList>
    </citation>
    <scope>NUCLEOTIDE SEQUENCE</scope>
    <source>
        <strain evidence="2">S2-27</strain>
    </source>
</reference>
<evidence type="ECO:0000313" key="3">
    <source>
        <dbReference type="Proteomes" id="UP001165541"/>
    </source>
</evidence>
<comment type="caution">
    <text evidence="2">The sequence shown here is derived from an EMBL/GenBank/DDBJ whole genome shotgun (WGS) entry which is preliminary data.</text>
</comment>
<evidence type="ECO:0008006" key="4">
    <source>
        <dbReference type="Google" id="ProtNLM"/>
    </source>
</evidence>
<gene>
    <name evidence="2" type="ORF">M8A51_23270</name>
</gene>
<keyword evidence="3" id="KW-1185">Reference proteome</keyword>
<proteinExistence type="predicted"/>
<name>A0ABT0YUM9_9BURK</name>
<dbReference type="RefSeq" id="WP_251780938.1">
    <property type="nucleotide sequence ID" value="NZ_JAMKFE010000019.1"/>
</dbReference>